<evidence type="ECO:0000256" key="1">
    <source>
        <dbReference type="SAM" id="MobiDB-lite"/>
    </source>
</evidence>
<organism evidence="2 3">
    <name type="scientific">Anopheles arabiensis</name>
    <name type="common">Mosquito</name>
    <dbReference type="NCBI Taxonomy" id="7173"/>
    <lineage>
        <taxon>Eukaryota</taxon>
        <taxon>Metazoa</taxon>
        <taxon>Ecdysozoa</taxon>
        <taxon>Arthropoda</taxon>
        <taxon>Hexapoda</taxon>
        <taxon>Insecta</taxon>
        <taxon>Pterygota</taxon>
        <taxon>Neoptera</taxon>
        <taxon>Endopterygota</taxon>
        <taxon>Diptera</taxon>
        <taxon>Nematocera</taxon>
        <taxon>Culicoidea</taxon>
        <taxon>Culicidae</taxon>
        <taxon>Anophelinae</taxon>
        <taxon>Anopheles</taxon>
    </lineage>
</organism>
<dbReference type="EMBL" id="APCN01007765">
    <property type="status" value="NOT_ANNOTATED_CDS"/>
    <property type="molecule type" value="Genomic_DNA"/>
</dbReference>
<dbReference type="AlphaFoldDB" id="A0A182ICV2"/>
<proteinExistence type="predicted"/>
<dbReference type="Proteomes" id="UP000075840">
    <property type="component" value="Unassembled WGS sequence"/>
</dbReference>
<dbReference type="VEuPathDB" id="VectorBase:AARA011421"/>
<evidence type="ECO:0000313" key="2">
    <source>
        <dbReference type="EnsemblMetazoa" id="AARA011421-PA"/>
    </source>
</evidence>
<name>A0A182ICV2_ANOAR</name>
<dbReference type="VEuPathDB" id="VectorBase:AARA21_008216"/>
<keyword evidence="3" id="KW-1185">Reference proteome</keyword>
<reference evidence="2" key="1">
    <citation type="submission" date="2022-08" db="UniProtKB">
        <authorList>
            <consortium name="EnsemblMetazoa"/>
        </authorList>
    </citation>
    <scope>IDENTIFICATION</scope>
    <source>
        <strain evidence="2">Dongola</strain>
    </source>
</reference>
<protein>
    <submittedName>
        <fullName evidence="2">Uncharacterized protein</fullName>
    </submittedName>
</protein>
<dbReference type="EnsemblMetazoa" id="AARA011421-RA">
    <property type="protein sequence ID" value="AARA011421-PA"/>
    <property type="gene ID" value="AARA011421"/>
</dbReference>
<accession>A0A182ICV2</accession>
<feature type="region of interest" description="Disordered" evidence="1">
    <location>
        <begin position="1"/>
        <end position="44"/>
    </location>
</feature>
<evidence type="ECO:0000313" key="3">
    <source>
        <dbReference type="Proteomes" id="UP000075840"/>
    </source>
</evidence>
<sequence>MEAAVTVHAPWASEDSEGEESYCNDHRAPSVKGHPVSPRPPMPGTTVTEGPNPLVAYSNQSELDKQLALEHYPEPLPGSDEVCPGPAGAPAGSLRMMLMMIPPSTVWPEDVYVPRGSVSSWVSVSSVPKGHNINLIVAATVTHDQDSAQFWQRINKNHAFRLEP</sequence>